<comment type="caution">
    <text evidence="2">The sequence shown here is derived from an EMBL/GenBank/DDBJ whole genome shotgun (WGS) entry which is preliminary data.</text>
</comment>
<feature type="transmembrane region" description="Helical" evidence="1">
    <location>
        <begin position="75"/>
        <end position="92"/>
    </location>
</feature>
<protein>
    <submittedName>
        <fullName evidence="2">Small integral membrane protein</fullName>
    </submittedName>
</protein>
<accession>A0ABT3H9W1</accession>
<keyword evidence="1" id="KW-1133">Transmembrane helix</keyword>
<sequence length="93" mass="10564">MDLSWMAWTWQTATFFVVIALLLVGMRVWEWARPGFAPRHGVLGLDTTRGDRLFISLLSAAYIHLGWLGLTTAPLWWATVLSVAFAVAVFRWV</sequence>
<dbReference type="RefSeq" id="WP_264600823.1">
    <property type="nucleotide sequence ID" value="NZ_JAOQNS010000003.1"/>
</dbReference>
<proteinExistence type="predicted"/>
<keyword evidence="1" id="KW-0472">Membrane</keyword>
<evidence type="ECO:0000256" key="1">
    <source>
        <dbReference type="SAM" id="Phobius"/>
    </source>
</evidence>
<dbReference type="Pfam" id="PF09928">
    <property type="entry name" value="DUF2160"/>
    <property type="match status" value="1"/>
</dbReference>
<name>A0ABT3H9W1_9HYPH</name>
<reference evidence="3" key="1">
    <citation type="submission" date="2023-07" db="EMBL/GenBank/DDBJ databases">
        <title>Genome sequencing of Purple Non-Sulfur Bacteria from various extreme environments.</title>
        <authorList>
            <person name="Mayer M."/>
        </authorList>
    </citation>
    <scope>NUCLEOTIDE SEQUENCE [LARGE SCALE GENOMIC DNA]</scope>
    <source>
        <strain evidence="3">DSM 17935</strain>
    </source>
</reference>
<dbReference type="InterPro" id="IPR018678">
    <property type="entry name" value="DUF2160_TM"/>
</dbReference>
<evidence type="ECO:0000313" key="3">
    <source>
        <dbReference type="Proteomes" id="UP001209755"/>
    </source>
</evidence>
<keyword evidence="3" id="KW-1185">Reference proteome</keyword>
<organism evidence="2 3">
    <name type="scientific">Rhodobium gokarnense</name>
    <dbReference type="NCBI Taxonomy" id="364296"/>
    <lineage>
        <taxon>Bacteria</taxon>
        <taxon>Pseudomonadati</taxon>
        <taxon>Pseudomonadota</taxon>
        <taxon>Alphaproteobacteria</taxon>
        <taxon>Hyphomicrobiales</taxon>
        <taxon>Rhodobiaceae</taxon>
        <taxon>Rhodobium</taxon>
    </lineage>
</organism>
<feature type="transmembrane region" description="Helical" evidence="1">
    <location>
        <begin position="12"/>
        <end position="32"/>
    </location>
</feature>
<gene>
    <name evidence="2" type="ORF">M2319_001500</name>
</gene>
<evidence type="ECO:0000313" key="2">
    <source>
        <dbReference type="EMBL" id="MCW2307178.1"/>
    </source>
</evidence>
<keyword evidence="1" id="KW-0812">Transmembrane</keyword>
<dbReference type="EMBL" id="JAOQNS010000003">
    <property type="protein sequence ID" value="MCW2307178.1"/>
    <property type="molecule type" value="Genomic_DNA"/>
</dbReference>
<dbReference type="Proteomes" id="UP001209755">
    <property type="component" value="Unassembled WGS sequence"/>
</dbReference>